<sequence length="583" mass="65062">MSGLRYNSHIMGIQGQSPAEVLRQQQQNQQMAQQAALQHSGVGTQQNQLGEASASSGLQGVPLSMMMSPQFQGRGNINVGMQGSAQQTPQQQQQLFQQVQQQQIAAISAQRLAQQQQQQQQQQAQAQKPNYMISPIALQQQQIRTPLRSQAEPQLQLRQLQLQQLKLRQQQQQQPQQQQEFLIQNSMQKQHDTSVSPLTAQSSDTRVRQVWSDNLESEMALIRELAGVYNNICVSTEFAGIVARPMGTFRSTKDYHYQTMRSNADLLNLIQVGITLSDKDGHIPVSAPSTWQFNFKFDLNKEMFSKESVDTLMTSGVDFAKLSMNGIIADDFAQCIIDSGLCLLPDVTWVSFHAGYDFGFLISLLMNKEMPSSQQRFSQWASTYFPTFYDIKLISIAKVIGNGNIYKDRFSLEDLAQLLGIHEADFNLLQVGEQSIIIQLCFNVLRHLLGNDILVSCKNRIWGLTDDVSTSISESNVKINTSLNSQEQSGGSSLQTPLQSLQTLLQQKQQEHIPIDGSQQMRKLLQSQGLLLNHGNNANDPNLSNSIPSAQQDMLSPPNVPPPGILVDQKGILSPAMTYYNAV</sequence>
<dbReference type="GeneID" id="64575089"/>
<evidence type="ECO:0000256" key="5">
    <source>
        <dbReference type="ARBA" id="ARBA00012161"/>
    </source>
</evidence>
<feature type="compositionally biased region" description="Low complexity" evidence="15">
    <location>
        <begin position="24"/>
        <end position="38"/>
    </location>
</feature>
<keyword evidence="10" id="KW-0269">Exonuclease</keyword>
<comment type="catalytic activity">
    <reaction evidence="1">
        <text>Exonucleolytic cleavage of poly(A) to 5'-AMP.</text>
        <dbReference type="EC" id="3.1.13.4"/>
    </reaction>
</comment>
<evidence type="ECO:0000256" key="10">
    <source>
        <dbReference type="ARBA" id="ARBA00022839"/>
    </source>
</evidence>
<dbReference type="GO" id="GO:0004535">
    <property type="term" value="F:poly(A)-specific ribonuclease activity"/>
    <property type="evidence" value="ECO:0007669"/>
    <property type="project" value="UniProtKB-EC"/>
</dbReference>
<evidence type="ECO:0000256" key="14">
    <source>
        <dbReference type="ARBA" id="ARBA00023242"/>
    </source>
</evidence>
<evidence type="ECO:0000256" key="9">
    <source>
        <dbReference type="ARBA" id="ARBA00022801"/>
    </source>
</evidence>
<dbReference type="InterPro" id="IPR039637">
    <property type="entry name" value="CNOT7/CNOT8/Pop2"/>
</dbReference>
<dbReference type="InterPro" id="IPR012337">
    <property type="entry name" value="RNaseH-like_sf"/>
</dbReference>
<evidence type="ECO:0000256" key="1">
    <source>
        <dbReference type="ARBA" id="ARBA00001663"/>
    </source>
</evidence>
<dbReference type="AlphaFoldDB" id="A0A871RFW7"/>
<dbReference type="GO" id="GO:0046872">
    <property type="term" value="F:metal ion binding"/>
    <property type="evidence" value="ECO:0007669"/>
    <property type="project" value="UniProtKB-KW"/>
</dbReference>
<dbReference type="InterPro" id="IPR036397">
    <property type="entry name" value="RNaseH_sf"/>
</dbReference>
<evidence type="ECO:0000256" key="15">
    <source>
        <dbReference type="SAM" id="MobiDB-lite"/>
    </source>
</evidence>
<dbReference type="KEGG" id="bbrx:BRETT_003165"/>
<keyword evidence="13" id="KW-0804">Transcription</keyword>
<keyword evidence="14" id="KW-0539">Nucleus</keyword>
<evidence type="ECO:0000256" key="13">
    <source>
        <dbReference type="ARBA" id="ARBA00023163"/>
    </source>
</evidence>
<accession>A0A871RFW7</accession>
<feature type="compositionally biased region" description="Polar residues" evidence="15">
    <location>
        <begin position="67"/>
        <end position="81"/>
    </location>
</feature>
<evidence type="ECO:0000313" key="17">
    <source>
        <dbReference type="Proteomes" id="UP000663131"/>
    </source>
</evidence>
<reference evidence="16" key="1">
    <citation type="submission" date="2020-10" db="EMBL/GenBank/DDBJ databases">
        <authorList>
            <person name="Palmer J.M."/>
        </authorList>
    </citation>
    <scope>NUCLEOTIDE SEQUENCE</scope>
    <source>
        <strain evidence="16">UCD 2041</strain>
    </source>
</reference>
<comment type="similarity">
    <text evidence="4">Belongs to the CAF1 family.</text>
</comment>
<name>A0A871RFW7_DEKBR</name>
<dbReference type="Gene3D" id="3.30.420.10">
    <property type="entry name" value="Ribonuclease H-like superfamily/Ribonuclease H"/>
    <property type="match status" value="1"/>
</dbReference>
<feature type="compositionally biased region" description="Polar residues" evidence="15">
    <location>
        <begin position="41"/>
        <end position="58"/>
    </location>
</feature>
<dbReference type="InterPro" id="IPR006941">
    <property type="entry name" value="RNase_CAF1"/>
</dbReference>
<dbReference type="Pfam" id="PF04857">
    <property type="entry name" value="CAF1"/>
    <property type="match status" value="1"/>
</dbReference>
<dbReference type="RefSeq" id="XP_041139468.1">
    <property type="nucleotide sequence ID" value="XM_041281677.1"/>
</dbReference>
<evidence type="ECO:0000256" key="2">
    <source>
        <dbReference type="ARBA" id="ARBA00004123"/>
    </source>
</evidence>
<dbReference type="SUPFAM" id="SSF53098">
    <property type="entry name" value="Ribonuclease H-like"/>
    <property type="match status" value="1"/>
</dbReference>
<evidence type="ECO:0000256" key="3">
    <source>
        <dbReference type="ARBA" id="ARBA00004496"/>
    </source>
</evidence>
<dbReference type="OrthoDB" id="1164111at2759"/>
<keyword evidence="11" id="KW-0694">RNA-binding</keyword>
<keyword evidence="12" id="KW-0805">Transcription regulation</keyword>
<dbReference type="GO" id="GO:0003723">
    <property type="term" value="F:RNA binding"/>
    <property type="evidence" value="ECO:0007669"/>
    <property type="project" value="UniProtKB-KW"/>
</dbReference>
<evidence type="ECO:0000256" key="4">
    <source>
        <dbReference type="ARBA" id="ARBA00008372"/>
    </source>
</evidence>
<evidence type="ECO:0000256" key="8">
    <source>
        <dbReference type="ARBA" id="ARBA00022723"/>
    </source>
</evidence>
<reference evidence="16" key="2">
    <citation type="journal article" name="BMC Genomics">
        <title>New genome assemblies reveal patterns of domestication and adaptation across Brettanomyces (Dekkera) species.</title>
        <authorList>
            <person name="Roach M.J."/>
            <person name="Borneman A.R."/>
        </authorList>
    </citation>
    <scope>NUCLEOTIDE SEQUENCE</scope>
    <source>
        <strain evidence="16">UCD 2041</strain>
    </source>
</reference>
<gene>
    <name evidence="16" type="ORF">BRETT_003165</name>
</gene>
<keyword evidence="8" id="KW-0479">Metal-binding</keyword>
<dbReference type="EC" id="3.1.13.4" evidence="5"/>
<organism evidence="16 17">
    <name type="scientific">Dekkera bruxellensis</name>
    <name type="common">Brettanomyces custersii</name>
    <dbReference type="NCBI Taxonomy" id="5007"/>
    <lineage>
        <taxon>Eukaryota</taxon>
        <taxon>Fungi</taxon>
        <taxon>Dikarya</taxon>
        <taxon>Ascomycota</taxon>
        <taxon>Saccharomycotina</taxon>
        <taxon>Pichiomycetes</taxon>
        <taxon>Pichiales</taxon>
        <taxon>Pichiaceae</taxon>
        <taxon>Brettanomyces</taxon>
    </lineage>
</organism>
<evidence type="ECO:0000313" key="16">
    <source>
        <dbReference type="EMBL" id="QOU22975.1"/>
    </source>
</evidence>
<dbReference type="GO" id="GO:0005634">
    <property type="term" value="C:nucleus"/>
    <property type="evidence" value="ECO:0007669"/>
    <property type="project" value="UniProtKB-SubCell"/>
</dbReference>
<dbReference type="GO" id="GO:0005737">
    <property type="term" value="C:cytoplasm"/>
    <property type="evidence" value="ECO:0007669"/>
    <property type="project" value="UniProtKB-SubCell"/>
</dbReference>
<comment type="subcellular location">
    <subcellularLocation>
        <location evidence="3">Cytoplasm</location>
    </subcellularLocation>
    <subcellularLocation>
        <location evidence="2">Nucleus</location>
    </subcellularLocation>
</comment>
<protein>
    <recommendedName>
        <fullName evidence="5">poly(A)-specific ribonuclease</fullName>
        <ecNumber evidence="5">3.1.13.4</ecNumber>
    </recommendedName>
</protein>
<dbReference type="GO" id="GO:0030014">
    <property type="term" value="C:CCR4-NOT complex"/>
    <property type="evidence" value="ECO:0007669"/>
    <property type="project" value="InterPro"/>
</dbReference>
<feature type="region of interest" description="Disordered" evidence="15">
    <location>
        <begin position="535"/>
        <end position="555"/>
    </location>
</feature>
<feature type="region of interest" description="Disordered" evidence="15">
    <location>
        <begin position="19"/>
        <end position="88"/>
    </location>
</feature>
<proteinExistence type="inferred from homology"/>
<evidence type="ECO:0000256" key="12">
    <source>
        <dbReference type="ARBA" id="ARBA00023015"/>
    </source>
</evidence>
<dbReference type="EMBL" id="CP063137">
    <property type="protein sequence ID" value="QOU22975.1"/>
    <property type="molecule type" value="Genomic_DNA"/>
</dbReference>
<dbReference type="PANTHER" id="PTHR10797">
    <property type="entry name" value="CCR4-NOT TRANSCRIPTION COMPLEX SUBUNIT"/>
    <property type="match status" value="1"/>
</dbReference>
<keyword evidence="9" id="KW-0378">Hydrolase</keyword>
<evidence type="ECO:0000256" key="7">
    <source>
        <dbReference type="ARBA" id="ARBA00022722"/>
    </source>
</evidence>
<dbReference type="Proteomes" id="UP000663131">
    <property type="component" value="Chromosome 9"/>
</dbReference>
<keyword evidence="7" id="KW-0540">Nuclease</keyword>
<evidence type="ECO:0000256" key="6">
    <source>
        <dbReference type="ARBA" id="ARBA00022490"/>
    </source>
</evidence>
<keyword evidence="6" id="KW-0963">Cytoplasm</keyword>
<feature type="compositionally biased region" description="Polar residues" evidence="15">
    <location>
        <begin position="535"/>
        <end position="554"/>
    </location>
</feature>
<evidence type="ECO:0000256" key="11">
    <source>
        <dbReference type="ARBA" id="ARBA00022884"/>
    </source>
</evidence>